<feature type="domain" description="Glycosyltransferase 2-like" evidence="8">
    <location>
        <begin position="23"/>
        <end position="161"/>
    </location>
</feature>
<comment type="caution">
    <text evidence="9">The sequence shown here is derived from an EMBL/GenBank/DDBJ whole genome shotgun (WGS) entry which is preliminary data.</text>
</comment>
<accession>A0A254TM49</accession>
<dbReference type="AlphaFoldDB" id="A0A254TM49"/>
<dbReference type="EMBL" id="LSTO01000001">
    <property type="protein sequence ID" value="OWW21693.1"/>
    <property type="molecule type" value="Genomic_DNA"/>
</dbReference>
<organism evidence="9 10">
    <name type="scientific">Noviherbaspirillum denitrificans</name>
    <dbReference type="NCBI Taxonomy" id="1968433"/>
    <lineage>
        <taxon>Bacteria</taxon>
        <taxon>Pseudomonadati</taxon>
        <taxon>Pseudomonadota</taxon>
        <taxon>Betaproteobacteria</taxon>
        <taxon>Burkholderiales</taxon>
        <taxon>Oxalobacteraceae</taxon>
        <taxon>Noviherbaspirillum</taxon>
    </lineage>
</organism>
<dbReference type="InterPro" id="IPR029044">
    <property type="entry name" value="Nucleotide-diphossugar_trans"/>
</dbReference>
<evidence type="ECO:0000256" key="5">
    <source>
        <dbReference type="ARBA" id="ARBA00022989"/>
    </source>
</evidence>
<dbReference type="OrthoDB" id="9811884at2"/>
<dbReference type="PANTHER" id="PTHR48090:SF1">
    <property type="entry name" value="PROPHAGE BACTOPRENOL GLUCOSYL TRANSFERASE HOMOLOG"/>
    <property type="match status" value="1"/>
</dbReference>
<evidence type="ECO:0000259" key="8">
    <source>
        <dbReference type="Pfam" id="PF00535"/>
    </source>
</evidence>
<evidence type="ECO:0000256" key="7">
    <source>
        <dbReference type="SAM" id="Phobius"/>
    </source>
</evidence>
<keyword evidence="2" id="KW-0328">Glycosyltransferase</keyword>
<dbReference type="RefSeq" id="WP_088708540.1">
    <property type="nucleotide sequence ID" value="NZ_LSTO01000001.1"/>
</dbReference>
<evidence type="ECO:0000256" key="2">
    <source>
        <dbReference type="ARBA" id="ARBA00022676"/>
    </source>
</evidence>
<comment type="subcellular location">
    <subcellularLocation>
        <location evidence="1">Membrane</location>
        <topology evidence="1">Multi-pass membrane protein</topology>
    </subcellularLocation>
</comment>
<evidence type="ECO:0000256" key="3">
    <source>
        <dbReference type="ARBA" id="ARBA00022679"/>
    </source>
</evidence>
<keyword evidence="5 7" id="KW-1133">Transmembrane helix</keyword>
<evidence type="ECO:0000313" key="9">
    <source>
        <dbReference type="EMBL" id="OWW21693.1"/>
    </source>
</evidence>
<dbReference type="CDD" id="cd04187">
    <property type="entry name" value="DPM1_like_bac"/>
    <property type="match status" value="1"/>
</dbReference>
<dbReference type="PANTHER" id="PTHR48090">
    <property type="entry name" value="UNDECAPRENYL-PHOSPHATE 4-DEOXY-4-FORMAMIDO-L-ARABINOSE TRANSFERASE-RELATED"/>
    <property type="match status" value="1"/>
</dbReference>
<dbReference type="GO" id="GO:0005886">
    <property type="term" value="C:plasma membrane"/>
    <property type="evidence" value="ECO:0007669"/>
    <property type="project" value="TreeGrafter"/>
</dbReference>
<dbReference type="Pfam" id="PF00535">
    <property type="entry name" value="Glycos_transf_2"/>
    <property type="match status" value="1"/>
</dbReference>
<protein>
    <recommendedName>
        <fullName evidence="8">Glycosyltransferase 2-like domain-containing protein</fullName>
    </recommendedName>
</protein>
<dbReference type="GO" id="GO:0016757">
    <property type="term" value="F:glycosyltransferase activity"/>
    <property type="evidence" value="ECO:0007669"/>
    <property type="project" value="UniProtKB-KW"/>
</dbReference>
<proteinExistence type="predicted"/>
<evidence type="ECO:0000256" key="1">
    <source>
        <dbReference type="ARBA" id="ARBA00004141"/>
    </source>
</evidence>
<name>A0A254TM49_9BURK</name>
<evidence type="ECO:0000256" key="4">
    <source>
        <dbReference type="ARBA" id="ARBA00022692"/>
    </source>
</evidence>
<keyword evidence="10" id="KW-1185">Reference proteome</keyword>
<dbReference type="SUPFAM" id="SSF53448">
    <property type="entry name" value="Nucleotide-diphospho-sugar transferases"/>
    <property type="match status" value="1"/>
</dbReference>
<keyword evidence="3" id="KW-0808">Transferase</keyword>
<keyword evidence="4 7" id="KW-0812">Transmembrane</keyword>
<dbReference type="Proteomes" id="UP000197535">
    <property type="component" value="Unassembled WGS sequence"/>
</dbReference>
<feature type="transmembrane region" description="Helical" evidence="7">
    <location>
        <begin position="246"/>
        <end position="268"/>
    </location>
</feature>
<evidence type="ECO:0000313" key="10">
    <source>
        <dbReference type="Proteomes" id="UP000197535"/>
    </source>
</evidence>
<dbReference type="InterPro" id="IPR001173">
    <property type="entry name" value="Glyco_trans_2-like"/>
</dbReference>
<keyword evidence="6 7" id="KW-0472">Membrane</keyword>
<sequence>MNVATNSMLARPDREAGAMPLISLVVPVFNEGPIVRPNLHAILEAAAGDWYALELIAVDDGSADNTAEEIAQAAQKDERIRPLSFTRNFGKEAAILAGLAHAQGDAAVVLDGDLQHPPELIPDMLALWRQGLYVVEAVKQDRGNESVSQGLFAHAFYGLFRRFAKLDLRGHSDFKLLDREVIDAYLAFPERHRFFRAIIGWAQYPSAQIPFTVAERNGGTTHWGKLSLLRYAINNITSFSSLPLKLVSYLGLVTLLFGAIIGIVSLVQKFNGKALDGFTTVNLLIVIMGSAILLSLGIIGHYLARLYDEIKGRPPYVIKPPKRQPRK</sequence>
<gene>
    <name evidence="9" type="ORF">AYR66_21580</name>
</gene>
<reference evidence="9 10" key="1">
    <citation type="submission" date="2016-02" db="EMBL/GenBank/DDBJ databases">
        <authorList>
            <person name="Wen L."/>
            <person name="He K."/>
            <person name="Yang H."/>
        </authorList>
    </citation>
    <scope>NUCLEOTIDE SEQUENCE [LARGE SCALE GENOMIC DNA]</scope>
    <source>
        <strain evidence="9 10">TSA40</strain>
    </source>
</reference>
<evidence type="ECO:0000256" key="6">
    <source>
        <dbReference type="ARBA" id="ARBA00023136"/>
    </source>
</evidence>
<dbReference type="Gene3D" id="3.90.550.10">
    <property type="entry name" value="Spore Coat Polysaccharide Biosynthesis Protein SpsA, Chain A"/>
    <property type="match status" value="1"/>
</dbReference>
<feature type="transmembrane region" description="Helical" evidence="7">
    <location>
        <begin position="280"/>
        <end position="304"/>
    </location>
</feature>
<dbReference type="InterPro" id="IPR050256">
    <property type="entry name" value="Glycosyltransferase_2"/>
</dbReference>